<dbReference type="InterPro" id="IPR003593">
    <property type="entry name" value="AAA+_ATPase"/>
</dbReference>
<sequence>MTENTTTAVNPLSTIQQLRQELNARFPERRDVIDGSLCAVLSGEHVLLLGPPGTAKSALVRALAQAFGGRYFERLLTKFSTPEELFGPISLKALEQDRYARVVSDKLPEAQFAFVDEVFKANSAILNSLLTAMNERVFHNDGAPLAMPLVSLFGASNELPDGKELEALFDRFLLRFDVQYLRRPASFRAVVTGPEPGLATAFSFQTLLDAQAAAASVTVTDATVDALMAARDACAAEGIVASDRRWKKSLRVVQAHAFLSGETATTPEDLLVLVDALWREPKERPKVARLVGELADPVSAKAAEILDAARETAAKVAGLRSSDRKAYIASAAQALDDFKAQQSRLTELARGAGPRAKATLADACQEIAQLQSDLARSVTHGLGLGGAR</sequence>
<dbReference type="InterPro" id="IPR027417">
    <property type="entry name" value="P-loop_NTPase"/>
</dbReference>
<name>A0A7I9VJR4_9BACT</name>
<dbReference type="Gene3D" id="3.40.50.300">
    <property type="entry name" value="P-loop containing nucleotide triphosphate hydrolases"/>
    <property type="match status" value="1"/>
</dbReference>
<dbReference type="RefSeq" id="WP_176064134.1">
    <property type="nucleotide sequence ID" value="NZ_BJTG01000003.1"/>
</dbReference>
<dbReference type="Pfam" id="PF17868">
    <property type="entry name" value="AAA_lid_8"/>
    <property type="match status" value="1"/>
</dbReference>
<dbReference type="InterPro" id="IPR050513">
    <property type="entry name" value="RavA_ATPases"/>
</dbReference>
<dbReference type="SMART" id="SM00382">
    <property type="entry name" value="AAA"/>
    <property type="match status" value="1"/>
</dbReference>
<dbReference type="PANTHER" id="PTHR32204">
    <property type="entry name" value="ATPASE RAVA"/>
    <property type="match status" value="1"/>
</dbReference>
<organism evidence="2 3">
    <name type="scientific">Anaeromyxobacter diazotrophicus</name>
    <dbReference type="NCBI Taxonomy" id="2590199"/>
    <lineage>
        <taxon>Bacteria</taxon>
        <taxon>Pseudomonadati</taxon>
        <taxon>Myxococcota</taxon>
        <taxon>Myxococcia</taxon>
        <taxon>Myxococcales</taxon>
        <taxon>Cystobacterineae</taxon>
        <taxon>Anaeromyxobacteraceae</taxon>
        <taxon>Anaeromyxobacter</taxon>
    </lineage>
</organism>
<feature type="domain" description="AAA+ ATPase" evidence="1">
    <location>
        <begin position="42"/>
        <end position="182"/>
    </location>
</feature>
<dbReference type="Pfam" id="PF20030">
    <property type="entry name" value="bpMoxR"/>
    <property type="match status" value="1"/>
</dbReference>
<dbReference type="PANTHER" id="PTHR32204:SF0">
    <property type="entry name" value="ATPASE RAVA"/>
    <property type="match status" value="1"/>
</dbReference>
<comment type="caution">
    <text evidence="2">The sequence shown here is derived from an EMBL/GenBank/DDBJ whole genome shotgun (WGS) entry which is preliminary data.</text>
</comment>
<reference evidence="3" key="1">
    <citation type="journal article" date="2020" name="Appl. Environ. Microbiol.">
        <title>Diazotrophic Anaeromyxobacter Isolates from Soils.</title>
        <authorList>
            <person name="Masuda Y."/>
            <person name="Yamanaka H."/>
            <person name="Xu Z.X."/>
            <person name="Shiratori Y."/>
            <person name="Aono T."/>
            <person name="Amachi S."/>
            <person name="Senoo K."/>
            <person name="Itoh H."/>
        </authorList>
    </citation>
    <scope>NUCLEOTIDE SEQUENCE [LARGE SCALE GENOMIC DNA]</scope>
    <source>
        <strain evidence="3">R267</strain>
    </source>
</reference>
<gene>
    <name evidence="2" type="ORF">AMYX_13720</name>
</gene>
<keyword evidence="3" id="KW-1185">Reference proteome</keyword>
<proteinExistence type="predicted"/>
<dbReference type="Proteomes" id="UP000503640">
    <property type="component" value="Unassembled WGS sequence"/>
</dbReference>
<evidence type="ECO:0000259" key="1">
    <source>
        <dbReference type="SMART" id="SM00382"/>
    </source>
</evidence>
<accession>A0A7I9VJR4</accession>
<dbReference type="SUPFAM" id="SSF52540">
    <property type="entry name" value="P-loop containing nucleoside triphosphate hydrolases"/>
    <property type="match status" value="1"/>
</dbReference>
<evidence type="ECO:0000313" key="2">
    <source>
        <dbReference type="EMBL" id="GEJ56631.1"/>
    </source>
</evidence>
<dbReference type="EMBL" id="BJTG01000003">
    <property type="protein sequence ID" value="GEJ56631.1"/>
    <property type="molecule type" value="Genomic_DNA"/>
</dbReference>
<protein>
    <recommendedName>
        <fullName evidence="1">AAA+ ATPase domain-containing protein</fullName>
    </recommendedName>
</protein>
<evidence type="ECO:0000313" key="3">
    <source>
        <dbReference type="Proteomes" id="UP000503640"/>
    </source>
</evidence>
<dbReference type="AlphaFoldDB" id="A0A7I9VJR4"/>
<dbReference type="InterPro" id="IPR045427">
    <property type="entry name" value="MoxR"/>
</dbReference>
<dbReference type="InterPro" id="IPR041538">
    <property type="entry name" value="RavA-like_AAA_lid"/>
</dbReference>
<dbReference type="CDD" id="cd00009">
    <property type="entry name" value="AAA"/>
    <property type="match status" value="1"/>
</dbReference>